<protein>
    <submittedName>
        <fullName evidence="1">Uncharacterized protein</fullName>
    </submittedName>
</protein>
<organism evidence="1 2">
    <name type="scientific">Kipferlia bialata</name>
    <dbReference type="NCBI Taxonomy" id="797122"/>
    <lineage>
        <taxon>Eukaryota</taxon>
        <taxon>Metamonada</taxon>
        <taxon>Carpediemonas-like organisms</taxon>
        <taxon>Kipferlia</taxon>
    </lineage>
</organism>
<reference evidence="1 2" key="1">
    <citation type="journal article" date="2018" name="PLoS ONE">
        <title>The draft genome of Kipferlia bialata reveals reductive genome evolution in fornicate parasites.</title>
        <authorList>
            <person name="Tanifuji G."/>
            <person name="Takabayashi S."/>
            <person name="Kume K."/>
            <person name="Takagi M."/>
            <person name="Nakayama T."/>
            <person name="Kamikawa R."/>
            <person name="Inagaki Y."/>
            <person name="Hashimoto T."/>
        </authorList>
    </citation>
    <scope>NUCLEOTIDE SEQUENCE [LARGE SCALE GENOMIC DNA]</scope>
    <source>
        <strain evidence="1">NY0173</strain>
    </source>
</reference>
<feature type="non-terminal residue" evidence="1">
    <location>
        <position position="1"/>
    </location>
</feature>
<dbReference type="AlphaFoldDB" id="A0A9K3DEQ9"/>
<proteinExistence type="predicted"/>
<sequence length="36" mass="4018">PVVHLNTVQAASQAAIPSDLRARYKPTPFFRAMYLS</sequence>
<evidence type="ECO:0000313" key="1">
    <source>
        <dbReference type="EMBL" id="GIQ92659.1"/>
    </source>
</evidence>
<feature type="non-terminal residue" evidence="1">
    <location>
        <position position="36"/>
    </location>
</feature>
<name>A0A9K3DEQ9_9EUKA</name>
<keyword evidence="2" id="KW-1185">Reference proteome</keyword>
<dbReference type="Proteomes" id="UP000265618">
    <property type="component" value="Unassembled WGS sequence"/>
</dbReference>
<comment type="caution">
    <text evidence="1">The sequence shown here is derived from an EMBL/GenBank/DDBJ whole genome shotgun (WGS) entry which is preliminary data.</text>
</comment>
<accession>A0A9K3DEQ9</accession>
<gene>
    <name evidence="1" type="ORF">KIPB_016555</name>
</gene>
<evidence type="ECO:0000313" key="2">
    <source>
        <dbReference type="Proteomes" id="UP000265618"/>
    </source>
</evidence>
<dbReference type="EMBL" id="BDIP01010206">
    <property type="protein sequence ID" value="GIQ92659.1"/>
    <property type="molecule type" value="Genomic_DNA"/>
</dbReference>